<dbReference type="EMBL" id="BSXU01001676">
    <property type="protein sequence ID" value="GMG29874.1"/>
    <property type="molecule type" value="Genomic_DNA"/>
</dbReference>
<evidence type="ECO:0000313" key="1">
    <source>
        <dbReference type="EMBL" id="GMG29874.1"/>
    </source>
</evidence>
<name>A0A9W6YX40_AMBMO</name>
<proteinExistence type="predicted"/>
<comment type="caution">
    <text evidence="1">The sequence shown here is derived from an EMBL/GenBank/DDBJ whole genome shotgun (WGS) entry which is preliminary data.</text>
</comment>
<organism evidence="1 2">
    <name type="scientific">Ambrosiozyma monospora</name>
    <name type="common">Yeast</name>
    <name type="synonym">Endomycopsis monosporus</name>
    <dbReference type="NCBI Taxonomy" id="43982"/>
    <lineage>
        <taxon>Eukaryota</taxon>
        <taxon>Fungi</taxon>
        <taxon>Dikarya</taxon>
        <taxon>Ascomycota</taxon>
        <taxon>Saccharomycotina</taxon>
        <taxon>Pichiomycetes</taxon>
        <taxon>Pichiales</taxon>
        <taxon>Pichiaceae</taxon>
        <taxon>Ambrosiozyma</taxon>
    </lineage>
</organism>
<evidence type="ECO:0000313" key="2">
    <source>
        <dbReference type="Proteomes" id="UP001165063"/>
    </source>
</evidence>
<reference evidence="1" key="1">
    <citation type="submission" date="2023-04" db="EMBL/GenBank/DDBJ databases">
        <title>Ambrosiozyma monospora NBRC 1965.</title>
        <authorList>
            <person name="Ichikawa N."/>
            <person name="Sato H."/>
            <person name="Tonouchi N."/>
        </authorList>
    </citation>
    <scope>NUCLEOTIDE SEQUENCE</scope>
    <source>
        <strain evidence="1">NBRC 1965</strain>
    </source>
</reference>
<dbReference type="AlphaFoldDB" id="A0A9W6YX40"/>
<protein>
    <submittedName>
        <fullName evidence="1">Unnamed protein product</fullName>
    </submittedName>
</protein>
<sequence>MMIPYTITIHPPVDIPATIEAEIPHHEFVKPNPTPNIDQNEKLFLRVFPPILPDKIVFESEVEPFE</sequence>
<accession>A0A9W6YX40</accession>
<keyword evidence="2" id="KW-1185">Reference proteome</keyword>
<gene>
    <name evidence="1" type="ORF">Amon01_000378500</name>
</gene>
<dbReference type="Proteomes" id="UP001165063">
    <property type="component" value="Unassembled WGS sequence"/>
</dbReference>